<dbReference type="EC" id="2.5.1.18" evidence="2"/>
<dbReference type="AlphaFoldDB" id="A0A6J4JK53"/>
<feature type="region of interest" description="Disordered" evidence="1">
    <location>
        <begin position="1"/>
        <end position="175"/>
    </location>
</feature>
<proteinExistence type="predicted"/>
<reference evidence="2" key="1">
    <citation type="submission" date="2020-02" db="EMBL/GenBank/DDBJ databases">
        <authorList>
            <person name="Meier V. D."/>
        </authorList>
    </citation>
    <scope>NUCLEOTIDE SEQUENCE</scope>
    <source>
        <strain evidence="2">AVDCRST_MAG41</strain>
    </source>
</reference>
<name>A0A6J4JK53_9ACTN</name>
<gene>
    <name evidence="2" type="ORF">AVDCRST_MAG41-3502</name>
</gene>
<dbReference type="GO" id="GO:0004364">
    <property type="term" value="F:glutathione transferase activity"/>
    <property type="evidence" value="ECO:0007669"/>
    <property type="project" value="UniProtKB-EC"/>
</dbReference>
<feature type="compositionally biased region" description="Gly residues" evidence="1">
    <location>
        <begin position="320"/>
        <end position="333"/>
    </location>
</feature>
<organism evidence="2">
    <name type="scientific">uncultured Mycobacteriales bacterium</name>
    <dbReference type="NCBI Taxonomy" id="581187"/>
    <lineage>
        <taxon>Bacteria</taxon>
        <taxon>Bacillati</taxon>
        <taxon>Actinomycetota</taxon>
        <taxon>Actinomycetes</taxon>
        <taxon>Mycobacteriales</taxon>
        <taxon>environmental samples</taxon>
    </lineage>
</organism>
<sequence length="333" mass="34318">DLRERDRGVRPGQRVHPDPDHRGRPVRLSGGAGAVPAGGQPGLPVGEPGGDRPPAARAGGRPVDGHRRADPRRAVLDLRPGPGRPGPGAGDRAAAGGVPGPVPGLLARDHRAGDGRRAHRPGRDQRLPVDDAGPGDRVGALPPARGAGPLPGRAARRAGRADAAGLHRGQQRRLPVRVRRLAGGVRGRVRAAVDGAGLADRAAVRAALPGRGHDHRGGRAAVHHAGPVRRGLPRPLQVQPAEADRAAGAVGVRAGPLPDAGIRRHRRLRPHQAALLRGAPGHQPDRDRSGRAGPVRLDDAARPGVPRRPPLRRRHPARPGPGGGAGAGGARRL</sequence>
<feature type="compositionally biased region" description="Basic and acidic residues" evidence="1">
    <location>
        <begin position="283"/>
        <end position="301"/>
    </location>
</feature>
<feature type="compositionally biased region" description="Low complexity" evidence="1">
    <location>
        <begin position="246"/>
        <end position="255"/>
    </location>
</feature>
<feature type="non-terminal residue" evidence="2">
    <location>
        <position position="1"/>
    </location>
</feature>
<evidence type="ECO:0000313" key="2">
    <source>
        <dbReference type="EMBL" id="CAA9279674.1"/>
    </source>
</evidence>
<feature type="region of interest" description="Disordered" evidence="1">
    <location>
        <begin position="245"/>
        <end position="333"/>
    </location>
</feature>
<feature type="compositionally biased region" description="Basic and acidic residues" evidence="1">
    <location>
        <begin position="63"/>
        <end position="76"/>
    </location>
</feature>
<accession>A0A6J4JK53</accession>
<feature type="compositionally biased region" description="Basic and acidic residues" evidence="1">
    <location>
        <begin position="1"/>
        <end position="23"/>
    </location>
</feature>
<feature type="compositionally biased region" description="Basic and acidic residues" evidence="1">
    <location>
        <begin position="107"/>
        <end position="129"/>
    </location>
</feature>
<keyword evidence="2" id="KW-0808">Transferase</keyword>
<feature type="compositionally biased region" description="Low complexity" evidence="1">
    <location>
        <begin position="137"/>
        <end position="153"/>
    </location>
</feature>
<protein>
    <submittedName>
        <fullName evidence="2">Glutathione S-transferase, omega</fullName>
        <ecNumber evidence="2">2.5.1.18</ecNumber>
    </submittedName>
</protein>
<dbReference type="EMBL" id="CADCTP010000316">
    <property type="protein sequence ID" value="CAA9279674.1"/>
    <property type="molecule type" value="Genomic_DNA"/>
</dbReference>
<feature type="non-terminal residue" evidence="2">
    <location>
        <position position="333"/>
    </location>
</feature>
<evidence type="ECO:0000256" key="1">
    <source>
        <dbReference type="SAM" id="MobiDB-lite"/>
    </source>
</evidence>
<feature type="compositionally biased region" description="Low complexity" evidence="1">
    <location>
        <begin position="34"/>
        <end position="61"/>
    </location>
</feature>